<proteinExistence type="predicted"/>
<gene>
    <name evidence="1" type="ORF">SJI18_00560</name>
</gene>
<evidence type="ECO:0000313" key="1">
    <source>
        <dbReference type="EMBL" id="MEF2110796.1"/>
    </source>
</evidence>
<name>A0ABU7UIL3_9CLOT</name>
<keyword evidence="2" id="KW-1185">Reference proteome</keyword>
<accession>A0ABU7UIL3</accession>
<dbReference type="EMBL" id="JAZHFS010000001">
    <property type="protein sequence ID" value="MEF2110796.1"/>
    <property type="molecule type" value="Genomic_DNA"/>
</dbReference>
<protein>
    <submittedName>
        <fullName evidence="1">DnaA/Hda family protein</fullName>
    </submittedName>
</protein>
<organism evidence="1 2">
    <name type="scientific">Clostridium frigoriphilum</name>
    <dbReference type="NCBI Taxonomy" id="443253"/>
    <lineage>
        <taxon>Bacteria</taxon>
        <taxon>Bacillati</taxon>
        <taxon>Bacillota</taxon>
        <taxon>Clostridia</taxon>
        <taxon>Eubacteriales</taxon>
        <taxon>Clostridiaceae</taxon>
        <taxon>Clostridium</taxon>
    </lineage>
</organism>
<comment type="caution">
    <text evidence="1">The sequence shown here is derived from an EMBL/GenBank/DDBJ whole genome shotgun (WGS) entry which is preliminary data.</text>
</comment>
<sequence length="76" mass="8457">MGKSKGSSKPSREIIINGEKLESVFEVSAAFQLTKPDLNTKIEILKSRVSKEELLFIADDTINIIARNLQGLLKKI</sequence>
<dbReference type="RefSeq" id="WP_216247339.1">
    <property type="nucleotide sequence ID" value="NZ_JAZHFS010000001.1"/>
</dbReference>
<dbReference type="Proteomes" id="UP001498469">
    <property type="component" value="Unassembled WGS sequence"/>
</dbReference>
<reference evidence="1 2" key="1">
    <citation type="submission" date="2023-11" db="EMBL/GenBank/DDBJ databases">
        <title>Draft genome sequence of a psychrophilic Clostridium strain from permafrost water brine.</title>
        <authorList>
            <person name="Shcherbakova V.A."/>
            <person name="Trubitsyn V.E."/>
            <person name="Zakharyuk A.G."/>
        </authorList>
    </citation>
    <scope>NUCLEOTIDE SEQUENCE [LARGE SCALE GENOMIC DNA]</scope>
    <source>
        <strain evidence="1 2">14F</strain>
    </source>
</reference>
<evidence type="ECO:0000313" key="2">
    <source>
        <dbReference type="Proteomes" id="UP001498469"/>
    </source>
</evidence>